<evidence type="ECO:0000259" key="3">
    <source>
        <dbReference type="Pfam" id="PF03435"/>
    </source>
</evidence>
<dbReference type="Gene3D" id="3.40.50.720">
    <property type="entry name" value="NAD(P)-binding Rossmann-like Domain"/>
    <property type="match status" value="1"/>
</dbReference>
<dbReference type="HOGENOM" id="CLU_031002_1_0_1"/>
<comment type="similarity">
    <text evidence="1">Belongs to the saccharopine dehydrogenase family.</text>
</comment>
<dbReference type="GO" id="GO:0005811">
    <property type="term" value="C:lipid droplet"/>
    <property type="evidence" value="ECO:0007669"/>
    <property type="project" value="TreeGrafter"/>
</dbReference>
<evidence type="ECO:0000313" key="4">
    <source>
        <dbReference type="EMBL" id="KIJ45043.1"/>
    </source>
</evidence>
<dbReference type="SUPFAM" id="SSF51735">
    <property type="entry name" value="NAD(P)-binding Rossmann-fold domains"/>
    <property type="match status" value="1"/>
</dbReference>
<dbReference type="GO" id="GO:0005739">
    <property type="term" value="C:mitochondrion"/>
    <property type="evidence" value="ECO:0007669"/>
    <property type="project" value="TreeGrafter"/>
</dbReference>
<feature type="domain" description="Saccharopine dehydrogenase NADP binding" evidence="3">
    <location>
        <begin position="9"/>
        <end position="142"/>
    </location>
</feature>
<dbReference type="GO" id="GO:0009247">
    <property type="term" value="P:glycolipid biosynthetic process"/>
    <property type="evidence" value="ECO:0007669"/>
    <property type="project" value="TreeGrafter"/>
</dbReference>
<dbReference type="PANTHER" id="PTHR12286">
    <property type="entry name" value="SACCHAROPINE DEHYDROGENASE-LIKE OXIDOREDUCTASE"/>
    <property type="match status" value="1"/>
</dbReference>
<dbReference type="Pfam" id="PF03435">
    <property type="entry name" value="Sacchrp_dh_NADP"/>
    <property type="match status" value="1"/>
</dbReference>
<dbReference type="EMBL" id="KN837113">
    <property type="protein sequence ID" value="KIJ45043.1"/>
    <property type="molecule type" value="Genomic_DNA"/>
</dbReference>
<organism evidence="4 5">
    <name type="scientific">Sphaerobolus stellatus (strain SS14)</name>
    <dbReference type="NCBI Taxonomy" id="990650"/>
    <lineage>
        <taxon>Eukaryota</taxon>
        <taxon>Fungi</taxon>
        <taxon>Dikarya</taxon>
        <taxon>Basidiomycota</taxon>
        <taxon>Agaricomycotina</taxon>
        <taxon>Agaricomycetes</taxon>
        <taxon>Phallomycetidae</taxon>
        <taxon>Geastrales</taxon>
        <taxon>Sphaerobolaceae</taxon>
        <taxon>Sphaerobolus</taxon>
    </lineage>
</organism>
<dbReference type="InterPro" id="IPR051276">
    <property type="entry name" value="Saccharopine_DH-like_oxidrdct"/>
</dbReference>
<keyword evidence="2" id="KW-0812">Transmembrane</keyword>
<keyword evidence="5" id="KW-1185">Reference proteome</keyword>
<dbReference type="PANTHER" id="PTHR12286:SF5">
    <property type="entry name" value="SACCHAROPINE DEHYDROGENASE-LIKE OXIDOREDUCTASE"/>
    <property type="match status" value="1"/>
</dbReference>
<dbReference type="InterPro" id="IPR036291">
    <property type="entry name" value="NAD(P)-bd_dom_sf"/>
</dbReference>
<sequence>MSTRSHLTVYGATGFTAKAVVAELWKGGSKRWPSSFKWTIAGRNRSALESLRNSLAGLEESNMALPDIVLADVHNQESLNDMASKTHLVLNCVGPYRDYGEPVVKACLESQTDYIDLCGEPAFIERMHLQYHEKAVKKGLVICHAVAFDSVPCDLGVELCKKILRDKNALPSTVEMFLTLNATRKPVANFTTYEAAIKGFASTKELRDLRKRLATVRPKPAPPGPPLNVKLGGANAGLLGRAGVGRDPRRNSWLVPYFFSDPAVVRLSQSLQVYLSQSGDDTASKASPVHFAAHLEINSLRAIFLFIFYFIIFQFLAVREWGRELLYRYPGLFTHGVVRKGNIRQSELEGISFAQTFYARGFSSPGLASSGHMPNVGLTLRIAGPEAGYVATPIIFLEVASVLLRKRDDFKKGVLTPAVAFGHLDIPAPVTREGEGGVMNALQRDGRVTWSILESQG</sequence>
<protein>
    <recommendedName>
        <fullName evidence="3">Saccharopine dehydrogenase NADP binding domain-containing protein</fullName>
    </recommendedName>
</protein>
<dbReference type="OrthoDB" id="10268090at2759"/>
<dbReference type="GO" id="GO:0005886">
    <property type="term" value="C:plasma membrane"/>
    <property type="evidence" value="ECO:0007669"/>
    <property type="project" value="TreeGrafter"/>
</dbReference>
<evidence type="ECO:0000256" key="1">
    <source>
        <dbReference type="ARBA" id="ARBA00038048"/>
    </source>
</evidence>
<feature type="transmembrane region" description="Helical" evidence="2">
    <location>
        <begin position="300"/>
        <end position="318"/>
    </location>
</feature>
<dbReference type="AlphaFoldDB" id="A0A0C9UQ51"/>
<evidence type="ECO:0000313" key="5">
    <source>
        <dbReference type="Proteomes" id="UP000054279"/>
    </source>
</evidence>
<dbReference type="Proteomes" id="UP000054279">
    <property type="component" value="Unassembled WGS sequence"/>
</dbReference>
<dbReference type="InterPro" id="IPR005097">
    <property type="entry name" value="Sacchrp_dh_NADP-bd"/>
</dbReference>
<evidence type="ECO:0000256" key="2">
    <source>
        <dbReference type="SAM" id="Phobius"/>
    </source>
</evidence>
<reference evidence="4 5" key="1">
    <citation type="submission" date="2014-06" db="EMBL/GenBank/DDBJ databases">
        <title>Evolutionary Origins and Diversification of the Mycorrhizal Mutualists.</title>
        <authorList>
            <consortium name="DOE Joint Genome Institute"/>
            <consortium name="Mycorrhizal Genomics Consortium"/>
            <person name="Kohler A."/>
            <person name="Kuo A."/>
            <person name="Nagy L.G."/>
            <person name="Floudas D."/>
            <person name="Copeland A."/>
            <person name="Barry K.W."/>
            <person name="Cichocki N."/>
            <person name="Veneault-Fourrey C."/>
            <person name="LaButti K."/>
            <person name="Lindquist E.A."/>
            <person name="Lipzen A."/>
            <person name="Lundell T."/>
            <person name="Morin E."/>
            <person name="Murat C."/>
            <person name="Riley R."/>
            <person name="Ohm R."/>
            <person name="Sun H."/>
            <person name="Tunlid A."/>
            <person name="Henrissat B."/>
            <person name="Grigoriev I.V."/>
            <person name="Hibbett D.S."/>
            <person name="Martin F."/>
        </authorList>
    </citation>
    <scope>NUCLEOTIDE SEQUENCE [LARGE SCALE GENOMIC DNA]</scope>
    <source>
        <strain evidence="4 5">SS14</strain>
    </source>
</reference>
<proteinExistence type="inferred from homology"/>
<gene>
    <name evidence="4" type="ORF">M422DRAFT_251242</name>
</gene>
<accession>A0A0C9UQ51</accession>
<keyword evidence="2" id="KW-1133">Transmembrane helix</keyword>
<name>A0A0C9UQ51_SPHS4</name>
<keyword evidence="2" id="KW-0472">Membrane</keyword>